<organism evidence="1 2">
    <name type="scientific">Coptis chinensis</name>
    <dbReference type="NCBI Taxonomy" id="261450"/>
    <lineage>
        <taxon>Eukaryota</taxon>
        <taxon>Viridiplantae</taxon>
        <taxon>Streptophyta</taxon>
        <taxon>Embryophyta</taxon>
        <taxon>Tracheophyta</taxon>
        <taxon>Spermatophyta</taxon>
        <taxon>Magnoliopsida</taxon>
        <taxon>Ranunculales</taxon>
        <taxon>Ranunculaceae</taxon>
        <taxon>Coptidoideae</taxon>
        <taxon>Coptis</taxon>
    </lineage>
</organism>
<dbReference type="AlphaFoldDB" id="A0A835IRA1"/>
<protein>
    <submittedName>
        <fullName evidence="1">Uncharacterized protein</fullName>
    </submittedName>
</protein>
<dbReference type="OrthoDB" id="1932741at2759"/>
<sequence>MEQAIMESGIEIFGSGQIREEEVITQKELLATVESPPHTREETLIISRNGDSPISRIRTTPVGITIADTEAENVLHLLAQKQQVRGLESKPPDPNFPQSSNWSDMIEEEVEDQLQISKDRYKSQWQLQPHTLPATRFRSRSRTGGIANDKSQNCLSKIINKWEPDIVGIVEPMINPNNLPINFLQSLGMSSALYSNPSSDPNRVPNLWLIWKDSVLTPTMIHFSNQHITVMVDSALITIVHAHCLYVQRRHLCISIPRPNNMPFKFFNMWCCHPNFREVVMDSWQAPIMGHSIYILTQKPKRLKGILKKWNKDTFGNIIFKVEEETKKLKQMHEQFENGNVTEDFTMNMVDQENQVEFML</sequence>
<proteinExistence type="predicted"/>
<comment type="caution">
    <text evidence="1">The sequence shown here is derived from an EMBL/GenBank/DDBJ whole genome shotgun (WGS) entry which is preliminary data.</text>
</comment>
<dbReference type="Proteomes" id="UP000631114">
    <property type="component" value="Unassembled WGS sequence"/>
</dbReference>
<dbReference type="InterPro" id="IPR036691">
    <property type="entry name" value="Endo/exonu/phosph_ase_sf"/>
</dbReference>
<keyword evidence="2" id="KW-1185">Reference proteome</keyword>
<evidence type="ECO:0000313" key="2">
    <source>
        <dbReference type="Proteomes" id="UP000631114"/>
    </source>
</evidence>
<evidence type="ECO:0000313" key="1">
    <source>
        <dbReference type="EMBL" id="KAF9622129.1"/>
    </source>
</evidence>
<name>A0A835IRA1_9MAGN</name>
<dbReference type="SUPFAM" id="SSF56219">
    <property type="entry name" value="DNase I-like"/>
    <property type="match status" value="1"/>
</dbReference>
<dbReference type="EMBL" id="JADFTS010000002">
    <property type="protein sequence ID" value="KAF9622129.1"/>
    <property type="molecule type" value="Genomic_DNA"/>
</dbReference>
<reference evidence="1 2" key="1">
    <citation type="submission" date="2020-10" db="EMBL/GenBank/DDBJ databases">
        <title>The Coptis chinensis genome and diversification of protoberbering-type alkaloids.</title>
        <authorList>
            <person name="Wang B."/>
            <person name="Shu S."/>
            <person name="Song C."/>
            <person name="Liu Y."/>
        </authorList>
    </citation>
    <scope>NUCLEOTIDE SEQUENCE [LARGE SCALE GENOMIC DNA]</scope>
    <source>
        <strain evidence="1">HL-2020</strain>
        <tissue evidence="1">Leaf</tissue>
    </source>
</reference>
<gene>
    <name evidence="1" type="ORF">IFM89_029413</name>
</gene>
<accession>A0A835IRA1</accession>